<feature type="region of interest" description="Disordered" evidence="1">
    <location>
        <begin position="42"/>
        <end position="61"/>
    </location>
</feature>
<evidence type="ECO:0000313" key="3">
    <source>
        <dbReference type="Proteomes" id="UP000315095"/>
    </source>
</evidence>
<evidence type="ECO:0000313" key="2">
    <source>
        <dbReference type="EMBL" id="GCE82643.1"/>
    </source>
</evidence>
<name>A0A4P5NMP3_9PROT</name>
<dbReference type="Proteomes" id="UP000315095">
    <property type="component" value="Unassembled WGS sequence"/>
</dbReference>
<protein>
    <submittedName>
        <fullName evidence="2">Uncharacterized protein</fullName>
    </submittedName>
</protein>
<accession>A0A4P5NMP3</accession>
<organism evidence="2 3">
    <name type="scientific">Komagataeibacter diospyri</name>
    <dbReference type="NCBI Taxonomy" id="1932662"/>
    <lineage>
        <taxon>Bacteria</taxon>
        <taxon>Pseudomonadati</taxon>
        <taxon>Pseudomonadota</taxon>
        <taxon>Alphaproteobacteria</taxon>
        <taxon>Acetobacterales</taxon>
        <taxon>Acetobacteraceae</taxon>
        <taxon>Komagataeibacter</taxon>
    </lineage>
</organism>
<gene>
    <name evidence="2" type="ORF">MSKU9_0784</name>
</gene>
<reference evidence="3" key="1">
    <citation type="submission" date="2017-01" db="EMBL/GenBank/DDBJ databases">
        <title>Komagataeibacter sp. MSKU9 whole genome sequencing project.</title>
        <authorList>
            <person name="Matsutani M."/>
            <person name="Naloka K."/>
            <person name="Theeragool G."/>
            <person name="Yakushi T."/>
            <person name="Matsushita K."/>
        </authorList>
    </citation>
    <scope>NUCLEOTIDE SEQUENCE [LARGE SCALE GENOMIC DNA]</scope>
    <source>
        <strain evidence="3">MSKU9</strain>
    </source>
</reference>
<dbReference type="AlphaFoldDB" id="A0A4P5NMP3"/>
<keyword evidence="3" id="KW-1185">Reference proteome</keyword>
<sequence length="61" mass="6400">MTAANLTGAAISTFAWKPYDDQIAGALTYICNSMDNAAPAVMPANISRPGKATGAERSLRR</sequence>
<evidence type="ECO:0000256" key="1">
    <source>
        <dbReference type="SAM" id="MobiDB-lite"/>
    </source>
</evidence>
<dbReference type="RefSeq" id="WP_141260041.1">
    <property type="nucleotide sequence ID" value="NZ_BDLU01000025.1"/>
</dbReference>
<comment type="caution">
    <text evidence="2">The sequence shown here is derived from an EMBL/GenBank/DDBJ whole genome shotgun (WGS) entry which is preliminary data.</text>
</comment>
<dbReference type="EMBL" id="BDLU01000025">
    <property type="protein sequence ID" value="GCE82643.1"/>
    <property type="molecule type" value="Genomic_DNA"/>
</dbReference>
<proteinExistence type="predicted"/>